<accession>A0ABU0JP23</accession>
<sequence length="497" mass="52190">MRVRDTAWTADGGRPIRLGARSARLCLAGATLALGGCMVGPDYLRPAAIVPAQYKEMKGWKLGEPRDDFAKGQWWTVFHDPELDALMPQVAASNQTLKADEANYREAQALIAQGRAQLFPTLSLNPELSRSSSQGPLLTAEANASWTLDLWGGVRRTIEGETAGAQASAATLANATLSMQSSLATAYFELRETDALHDLLADTVAQYKRSLDITQNQYSAGTSARSDVITAKAQLLAAQAQAINTGVARAQYEHAIAVLIGRAPAQLTIPHGGLSRTVPSIPLQLPSALLERRPDIAGAERTMQQQNAQIGVAMAAYYPSVSLSGAFGYSGDPFRSSLGVTNPAWSYGLSIAQTLFNGGLTAAQVAAAKANYDASVATYRQTVLTAFQQVEDELAAIRVLSQEAGVQAQAVAAAEQAVQIALNEYRAGTQAFTTVVTAQATALSDEESLLTTREQRLAAAVSLIVALGGGWDTTQLPSPAAAAAGPGQAPPVRANAG</sequence>
<protein>
    <submittedName>
        <fullName evidence="4">NodT family efflux transporter outer membrane factor (OMF) lipoprotein</fullName>
    </submittedName>
</protein>
<evidence type="ECO:0000256" key="1">
    <source>
        <dbReference type="ARBA" id="ARBA00007613"/>
    </source>
</evidence>
<keyword evidence="2" id="KW-0472">Membrane</keyword>
<keyword evidence="2" id="KW-1134">Transmembrane beta strand</keyword>
<dbReference type="RefSeq" id="WP_307285933.1">
    <property type="nucleotide sequence ID" value="NZ_JAUSVX010000030.1"/>
</dbReference>
<dbReference type="Gene3D" id="2.20.200.10">
    <property type="entry name" value="Outer membrane efflux proteins (OEP)"/>
    <property type="match status" value="1"/>
</dbReference>
<keyword evidence="2 4" id="KW-0449">Lipoprotein</keyword>
<feature type="compositionally biased region" description="Low complexity" evidence="3">
    <location>
        <begin position="478"/>
        <end position="491"/>
    </location>
</feature>
<feature type="region of interest" description="Disordered" evidence="3">
    <location>
        <begin position="478"/>
        <end position="497"/>
    </location>
</feature>
<proteinExistence type="inferred from homology"/>
<dbReference type="PANTHER" id="PTHR30203">
    <property type="entry name" value="OUTER MEMBRANE CATION EFFLUX PROTEIN"/>
    <property type="match status" value="1"/>
</dbReference>
<dbReference type="Gene3D" id="1.20.1600.10">
    <property type="entry name" value="Outer membrane efflux proteins (OEP)"/>
    <property type="match status" value="1"/>
</dbReference>
<comment type="caution">
    <text evidence="4">The sequence shown here is derived from an EMBL/GenBank/DDBJ whole genome shotgun (WGS) entry which is preliminary data.</text>
</comment>
<dbReference type="InterPro" id="IPR010131">
    <property type="entry name" value="MdtP/NodT-like"/>
</dbReference>
<dbReference type="InterPro" id="IPR003423">
    <property type="entry name" value="OMP_efflux"/>
</dbReference>
<evidence type="ECO:0000313" key="4">
    <source>
        <dbReference type="EMBL" id="MDQ0475138.1"/>
    </source>
</evidence>
<evidence type="ECO:0000313" key="5">
    <source>
        <dbReference type="Proteomes" id="UP001242480"/>
    </source>
</evidence>
<evidence type="ECO:0000256" key="3">
    <source>
        <dbReference type="SAM" id="MobiDB-lite"/>
    </source>
</evidence>
<gene>
    <name evidence="4" type="ORF">QO011_008180</name>
</gene>
<evidence type="ECO:0000256" key="2">
    <source>
        <dbReference type="RuleBase" id="RU362097"/>
    </source>
</evidence>
<dbReference type="Proteomes" id="UP001242480">
    <property type="component" value="Unassembled WGS sequence"/>
</dbReference>
<dbReference type="NCBIfam" id="TIGR01845">
    <property type="entry name" value="outer_NodT"/>
    <property type="match status" value="1"/>
</dbReference>
<comment type="similarity">
    <text evidence="1 2">Belongs to the outer membrane factor (OMF) (TC 1.B.17) family.</text>
</comment>
<keyword evidence="2" id="KW-0812">Transmembrane</keyword>
<reference evidence="4 5" key="1">
    <citation type="submission" date="2023-07" db="EMBL/GenBank/DDBJ databases">
        <title>Genomic Encyclopedia of Type Strains, Phase IV (KMG-IV): sequencing the most valuable type-strain genomes for metagenomic binning, comparative biology and taxonomic classification.</title>
        <authorList>
            <person name="Goeker M."/>
        </authorList>
    </citation>
    <scope>NUCLEOTIDE SEQUENCE [LARGE SCALE GENOMIC DNA]</scope>
    <source>
        <strain evidence="4 5">DSM 19619</strain>
    </source>
</reference>
<dbReference type="EMBL" id="JAUSVX010000030">
    <property type="protein sequence ID" value="MDQ0475138.1"/>
    <property type="molecule type" value="Genomic_DNA"/>
</dbReference>
<dbReference type="SUPFAM" id="SSF56954">
    <property type="entry name" value="Outer membrane efflux proteins (OEP)"/>
    <property type="match status" value="1"/>
</dbReference>
<organism evidence="4 5">
    <name type="scientific">Labrys wisconsinensis</name>
    <dbReference type="NCBI Taxonomy" id="425677"/>
    <lineage>
        <taxon>Bacteria</taxon>
        <taxon>Pseudomonadati</taxon>
        <taxon>Pseudomonadota</taxon>
        <taxon>Alphaproteobacteria</taxon>
        <taxon>Hyphomicrobiales</taxon>
        <taxon>Xanthobacteraceae</taxon>
        <taxon>Labrys</taxon>
    </lineage>
</organism>
<keyword evidence="5" id="KW-1185">Reference proteome</keyword>
<keyword evidence="2" id="KW-0564">Palmitate</keyword>
<dbReference type="Pfam" id="PF02321">
    <property type="entry name" value="OEP"/>
    <property type="match status" value="2"/>
</dbReference>
<dbReference type="PANTHER" id="PTHR30203:SF33">
    <property type="entry name" value="BLR4455 PROTEIN"/>
    <property type="match status" value="1"/>
</dbReference>
<name>A0ABU0JP23_9HYPH</name>
<comment type="subcellular location">
    <subcellularLocation>
        <location evidence="2">Cell membrane</location>
        <topology evidence="2">Lipid-anchor</topology>
    </subcellularLocation>
</comment>